<keyword evidence="1" id="KW-0812">Transmembrane</keyword>
<comment type="caution">
    <text evidence="2">The sequence shown here is derived from an EMBL/GenBank/DDBJ whole genome shotgun (WGS) entry which is preliminary data.</text>
</comment>
<keyword evidence="1" id="KW-1133">Transmembrane helix</keyword>
<reference evidence="2" key="1">
    <citation type="journal article" date="2015" name="Nature">
        <title>Complex archaea that bridge the gap between prokaryotes and eukaryotes.</title>
        <authorList>
            <person name="Spang A."/>
            <person name="Saw J.H."/>
            <person name="Jorgensen S.L."/>
            <person name="Zaremba-Niedzwiedzka K."/>
            <person name="Martijn J."/>
            <person name="Lind A.E."/>
            <person name="van Eijk R."/>
            <person name="Schleper C."/>
            <person name="Guy L."/>
            <person name="Ettema T.J."/>
        </authorList>
    </citation>
    <scope>NUCLEOTIDE SEQUENCE</scope>
</reference>
<dbReference type="AlphaFoldDB" id="A0A0F9L4Q5"/>
<gene>
    <name evidence="2" type="ORF">LCGC14_1622560</name>
</gene>
<proteinExistence type="predicted"/>
<name>A0A0F9L4Q5_9ZZZZ</name>
<organism evidence="2">
    <name type="scientific">marine sediment metagenome</name>
    <dbReference type="NCBI Taxonomy" id="412755"/>
    <lineage>
        <taxon>unclassified sequences</taxon>
        <taxon>metagenomes</taxon>
        <taxon>ecological metagenomes</taxon>
    </lineage>
</organism>
<keyword evidence="1" id="KW-0472">Membrane</keyword>
<feature type="transmembrane region" description="Helical" evidence="1">
    <location>
        <begin position="6"/>
        <end position="31"/>
    </location>
</feature>
<accession>A0A0F9L4Q5</accession>
<evidence type="ECO:0000256" key="1">
    <source>
        <dbReference type="SAM" id="Phobius"/>
    </source>
</evidence>
<evidence type="ECO:0000313" key="2">
    <source>
        <dbReference type="EMBL" id="KKM22705.1"/>
    </source>
</evidence>
<sequence>MNNKAIKLIYLLAGVFAAGFALATIIMVFILPQSGRKTREQLTQRAKELWSRQQMLLKRFSRRGESEREEKERGQNWIQKLVA</sequence>
<evidence type="ECO:0008006" key="3">
    <source>
        <dbReference type="Google" id="ProtNLM"/>
    </source>
</evidence>
<dbReference type="EMBL" id="LAZR01013278">
    <property type="protein sequence ID" value="KKM22705.1"/>
    <property type="molecule type" value="Genomic_DNA"/>
</dbReference>
<protein>
    <recommendedName>
        <fullName evidence="3">YtxH domain-containing protein</fullName>
    </recommendedName>
</protein>